<sequence>MRIKRGTNVEVMSKDVFVSWQCAKIISGNGHTYGVTSNCYPGSNGEVMMERIPRKAIRPCPPRDKLMGRWVAGDIVEVLDHVSWKIATVLKVLGIDHYSVRLLGVTQKLTVHKSNMRVRQSWQDNKWVVIGKASGSCDDLKSNKIPAPKCYQKTSFQMLQANTKIKLQGGDDHFAVWDNAGLQESHLVSSRTLKRASPNCSSLLDAYTGKVQKIRAIDKEGRRQRFVPAPLQEKVDAVAYPQEILGEKYMHSFSNNRSNGCNEMEREKLSGLVQCSLARSSEPHDSDSDACSVGSCSINGDSPNKFPSHFVAGPCRDIDTRSSDAESCFGSGNQENCHFPPVEEVAASIHRLELHAYRCTLEALYTSGPLSWEQEAMLTNLRIMLHISNDEHLTELKNLICAGTCILIT</sequence>
<reference evidence="5" key="2">
    <citation type="journal article" date="2018" name="BMC Genomics">
        <title>A manually annotated Actinidia chinensis var. chinensis (kiwifruit) genome highlights the challenges associated with draft genomes and gene prediction in plants.</title>
        <authorList>
            <person name="Pilkington S.M."/>
            <person name="Crowhurst R."/>
            <person name="Hilario E."/>
            <person name="Nardozza S."/>
            <person name="Fraser L."/>
            <person name="Peng Y."/>
            <person name="Gunaseelan K."/>
            <person name="Simpson R."/>
            <person name="Tahir J."/>
            <person name="Deroles S.C."/>
            <person name="Templeton K."/>
            <person name="Luo Z."/>
            <person name="Davy M."/>
            <person name="Cheng C."/>
            <person name="McNeilage M."/>
            <person name="Scaglione D."/>
            <person name="Liu Y."/>
            <person name="Zhang Q."/>
            <person name="Datson P."/>
            <person name="De Silva N."/>
            <person name="Gardiner S.E."/>
            <person name="Bassett H."/>
            <person name="Chagne D."/>
            <person name="McCallum J."/>
            <person name="Dzierzon H."/>
            <person name="Deng C."/>
            <person name="Wang Y.Y."/>
            <person name="Barron L."/>
            <person name="Manako K."/>
            <person name="Bowen J."/>
            <person name="Foster T.M."/>
            <person name="Erridge Z.A."/>
            <person name="Tiffin H."/>
            <person name="Waite C.N."/>
            <person name="Davies K.M."/>
            <person name="Grierson E.P."/>
            <person name="Laing W.A."/>
            <person name="Kirk R."/>
            <person name="Chen X."/>
            <person name="Wood M."/>
            <person name="Montefiori M."/>
            <person name="Brummell D.A."/>
            <person name="Schwinn K.E."/>
            <person name="Catanach A."/>
            <person name="Fullerton C."/>
            <person name="Li D."/>
            <person name="Meiyalaghan S."/>
            <person name="Nieuwenhuizen N."/>
            <person name="Read N."/>
            <person name="Prakash R."/>
            <person name="Hunter D."/>
            <person name="Zhang H."/>
            <person name="McKenzie M."/>
            <person name="Knabel M."/>
            <person name="Harris A."/>
            <person name="Allan A.C."/>
            <person name="Gleave A."/>
            <person name="Chen A."/>
            <person name="Janssen B.J."/>
            <person name="Plunkett B."/>
            <person name="Ampomah-Dwamena C."/>
            <person name="Voogd C."/>
            <person name="Leif D."/>
            <person name="Lafferty D."/>
            <person name="Souleyre E.J.F."/>
            <person name="Varkonyi-Gasic E."/>
            <person name="Gambi F."/>
            <person name="Hanley J."/>
            <person name="Yao J.L."/>
            <person name="Cheung J."/>
            <person name="David K.M."/>
            <person name="Warren B."/>
            <person name="Marsh K."/>
            <person name="Snowden K.C."/>
            <person name="Lin-Wang K."/>
            <person name="Brian L."/>
            <person name="Martinez-Sanchez M."/>
            <person name="Wang M."/>
            <person name="Ileperuma N."/>
            <person name="Macnee N."/>
            <person name="Campin R."/>
            <person name="McAtee P."/>
            <person name="Drummond R.S.M."/>
            <person name="Espley R.V."/>
            <person name="Ireland H.S."/>
            <person name="Wu R."/>
            <person name="Atkinson R.G."/>
            <person name="Karunairetnam S."/>
            <person name="Bulley S."/>
            <person name="Chunkath S."/>
            <person name="Hanley Z."/>
            <person name="Storey R."/>
            <person name="Thrimawithana A.H."/>
            <person name="Thomson S."/>
            <person name="David C."/>
            <person name="Testolin R."/>
            <person name="Huang H."/>
            <person name="Hellens R.P."/>
            <person name="Schaffer R.J."/>
        </authorList>
    </citation>
    <scope>NUCLEOTIDE SEQUENCE [LARGE SCALE GENOMIC DNA]</scope>
    <source>
        <strain evidence="5">cv. Red5</strain>
    </source>
</reference>
<accession>A0A2R6PJ62</accession>
<dbReference type="SUPFAM" id="SSF158639">
    <property type="entry name" value="ENT-like"/>
    <property type="match status" value="1"/>
</dbReference>
<evidence type="ECO:0000256" key="2">
    <source>
        <dbReference type="ARBA" id="ARBA00023242"/>
    </source>
</evidence>
<dbReference type="STRING" id="1590841.A0A2R6PJ62"/>
<evidence type="ECO:0000256" key="1">
    <source>
        <dbReference type="ARBA" id="ARBA00004123"/>
    </source>
</evidence>
<reference evidence="4 5" key="1">
    <citation type="submission" date="2017-07" db="EMBL/GenBank/DDBJ databases">
        <title>An improved, manually edited Actinidia chinensis var. chinensis (kiwifruit) genome highlights the challenges associated with draft genomes and gene prediction in plants.</title>
        <authorList>
            <person name="Pilkington S."/>
            <person name="Crowhurst R."/>
            <person name="Hilario E."/>
            <person name="Nardozza S."/>
            <person name="Fraser L."/>
            <person name="Peng Y."/>
            <person name="Gunaseelan K."/>
            <person name="Simpson R."/>
            <person name="Tahir J."/>
            <person name="Deroles S."/>
            <person name="Templeton K."/>
            <person name="Luo Z."/>
            <person name="Davy M."/>
            <person name="Cheng C."/>
            <person name="Mcneilage M."/>
            <person name="Scaglione D."/>
            <person name="Liu Y."/>
            <person name="Zhang Q."/>
            <person name="Datson P."/>
            <person name="De Silva N."/>
            <person name="Gardiner S."/>
            <person name="Bassett H."/>
            <person name="Chagne D."/>
            <person name="Mccallum J."/>
            <person name="Dzierzon H."/>
            <person name="Deng C."/>
            <person name="Wang Y.-Y."/>
            <person name="Barron N."/>
            <person name="Manako K."/>
            <person name="Bowen J."/>
            <person name="Foster T."/>
            <person name="Erridge Z."/>
            <person name="Tiffin H."/>
            <person name="Waite C."/>
            <person name="Davies K."/>
            <person name="Grierson E."/>
            <person name="Laing W."/>
            <person name="Kirk R."/>
            <person name="Chen X."/>
            <person name="Wood M."/>
            <person name="Montefiori M."/>
            <person name="Brummell D."/>
            <person name="Schwinn K."/>
            <person name="Catanach A."/>
            <person name="Fullerton C."/>
            <person name="Li D."/>
            <person name="Meiyalaghan S."/>
            <person name="Nieuwenhuizen N."/>
            <person name="Read N."/>
            <person name="Prakash R."/>
            <person name="Hunter D."/>
            <person name="Zhang H."/>
            <person name="Mckenzie M."/>
            <person name="Knabel M."/>
            <person name="Harris A."/>
            <person name="Allan A."/>
            <person name="Chen A."/>
            <person name="Janssen B."/>
            <person name="Plunkett B."/>
            <person name="Dwamena C."/>
            <person name="Voogd C."/>
            <person name="Leif D."/>
            <person name="Lafferty D."/>
            <person name="Souleyre E."/>
            <person name="Varkonyi-Gasic E."/>
            <person name="Gambi F."/>
            <person name="Hanley J."/>
            <person name="Yao J.-L."/>
            <person name="Cheung J."/>
            <person name="David K."/>
            <person name="Warren B."/>
            <person name="Marsh K."/>
            <person name="Snowden K."/>
            <person name="Lin-Wang K."/>
            <person name="Brian L."/>
            <person name="Martinez-Sanchez M."/>
            <person name="Wang M."/>
            <person name="Ileperuma N."/>
            <person name="Macnee N."/>
            <person name="Campin R."/>
            <person name="Mcatee P."/>
            <person name="Drummond R."/>
            <person name="Espley R."/>
            <person name="Ireland H."/>
            <person name="Wu R."/>
            <person name="Atkinson R."/>
            <person name="Karunairetnam S."/>
            <person name="Bulley S."/>
            <person name="Chunkath S."/>
            <person name="Hanley Z."/>
            <person name="Storey R."/>
            <person name="Thrimawithana A."/>
            <person name="Thomson S."/>
            <person name="David C."/>
            <person name="Testolin R."/>
        </authorList>
    </citation>
    <scope>NUCLEOTIDE SEQUENCE [LARGE SCALE GENOMIC DNA]</scope>
    <source>
        <strain evidence="5">cv. Red5</strain>
        <tissue evidence="4">Young leaf</tissue>
    </source>
</reference>
<gene>
    <name evidence="4" type="ORF">CEY00_Acc29170</name>
</gene>
<evidence type="ECO:0000313" key="5">
    <source>
        <dbReference type="Proteomes" id="UP000241394"/>
    </source>
</evidence>
<comment type="subcellular location">
    <subcellularLocation>
        <location evidence="1">Nucleus</location>
    </subcellularLocation>
</comment>
<dbReference type="EMBL" id="NKQK01000025">
    <property type="protein sequence ID" value="PSR91823.1"/>
    <property type="molecule type" value="Genomic_DNA"/>
</dbReference>
<dbReference type="InterPro" id="IPR036142">
    <property type="entry name" value="ENT_dom-like_sf"/>
</dbReference>
<dbReference type="PANTHER" id="PTHR31917">
    <property type="entry name" value="AGENET DOMAIN-CONTAINING PROTEIN-RELATED"/>
    <property type="match status" value="1"/>
</dbReference>
<organism evidence="4 5">
    <name type="scientific">Actinidia chinensis var. chinensis</name>
    <name type="common">Chinese soft-hair kiwi</name>
    <dbReference type="NCBI Taxonomy" id="1590841"/>
    <lineage>
        <taxon>Eukaryota</taxon>
        <taxon>Viridiplantae</taxon>
        <taxon>Streptophyta</taxon>
        <taxon>Embryophyta</taxon>
        <taxon>Tracheophyta</taxon>
        <taxon>Spermatophyta</taxon>
        <taxon>Magnoliopsida</taxon>
        <taxon>eudicotyledons</taxon>
        <taxon>Gunneridae</taxon>
        <taxon>Pentapetalae</taxon>
        <taxon>asterids</taxon>
        <taxon>Ericales</taxon>
        <taxon>Actinidiaceae</taxon>
        <taxon>Actinidia</taxon>
    </lineage>
</organism>
<keyword evidence="5" id="KW-1185">Reference proteome</keyword>
<comment type="caution">
    <text evidence="4">The sequence shown here is derived from an EMBL/GenBank/DDBJ whole genome shotgun (WGS) entry which is preliminary data.</text>
</comment>
<dbReference type="InterPro" id="IPR014002">
    <property type="entry name" value="Agenet_dom_plant"/>
</dbReference>
<feature type="domain" description="ENT" evidence="3">
    <location>
        <begin position="345"/>
        <end position="409"/>
    </location>
</feature>
<dbReference type="OrthoDB" id="663550at2759"/>
<dbReference type="GO" id="GO:0005634">
    <property type="term" value="C:nucleus"/>
    <property type="evidence" value="ECO:0007669"/>
    <property type="project" value="UniProtKB-SubCell"/>
</dbReference>
<dbReference type="Gene3D" id="1.10.1240.40">
    <property type="entry name" value="ENT domain"/>
    <property type="match status" value="1"/>
</dbReference>
<evidence type="ECO:0000313" key="4">
    <source>
        <dbReference type="EMBL" id="PSR91823.1"/>
    </source>
</evidence>
<evidence type="ECO:0000259" key="3">
    <source>
        <dbReference type="PROSITE" id="PS51138"/>
    </source>
</evidence>
<dbReference type="Gramene" id="PSR91823">
    <property type="protein sequence ID" value="PSR91823"/>
    <property type="gene ID" value="CEY00_Acc29170"/>
</dbReference>
<dbReference type="FunCoup" id="A0A2R6PJ62">
    <property type="interactions" value="1147"/>
</dbReference>
<dbReference type="Proteomes" id="UP000241394">
    <property type="component" value="Chromosome LG25"/>
</dbReference>
<dbReference type="SMART" id="SM00743">
    <property type="entry name" value="Agenet"/>
    <property type="match status" value="2"/>
</dbReference>
<protein>
    <submittedName>
        <fullName evidence="4">DUF724 domain-containing protein</fullName>
    </submittedName>
</protein>
<dbReference type="PANTHER" id="PTHR31917:SF5">
    <property type="entry name" value="OS02G0204500 PROTEIN"/>
    <property type="match status" value="1"/>
</dbReference>
<dbReference type="Pfam" id="PF05641">
    <property type="entry name" value="Agenet"/>
    <property type="match status" value="1"/>
</dbReference>
<dbReference type="Pfam" id="PF03735">
    <property type="entry name" value="ENT"/>
    <property type="match status" value="1"/>
</dbReference>
<dbReference type="PROSITE" id="PS51138">
    <property type="entry name" value="ENT"/>
    <property type="match status" value="1"/>
</dbReference>
<dbReference type="InParanoid" id="A0A2R6PJ62"/>
<dbReference type="SMART" id="SM01191">
    <property type="entry name" value="ENT"/>
    <property type="match status" value="1"/>
</dbReference>
<proteinExistence type="predicted"/>
<dbReference type="OMA" id="NGETGCC"/>
<dbReference type="InterPro" id="IPR008395">
    <property type="entry name" value="Agenet-like_dom"/>
</dbReference>
<dbReference type="AlphaFoldDB" id="A0A2R6PJ62"/>
<dbReference type="InterPro" id="IPR005491">
    <property type="entry name" value="ENT_dom"/>
</dbReference>
<name>A0A2R6PJ62_ACTCC</name>
<keyword evidence="2" id="KW-0539">Nucleus</keyword>